<gene>
    <name evidence="2" type="ORF">PVK06_021572</name>
</gene>
<organism evidence="2 3">
    <name type="scientific">Gossypium arboreum</name>
    <name type="common">Tree cotton</name>
    <name type="synonym">Gossypium nanking</name>
    <dbReference type="NCBI Taxonomy" id="29729"/>
    <lineage>
        <taxon>Eukaryota</taxon>
        <taxon>Viridiplantae</taxon>
        <taxon>Streptophyta</taxon>
        <taxon>Embryophyta</taxon>
        <taxon>Tracheophyta</taxon>
        <taxon>Spermatophyta</taxon>
        <taxon>Magnoliopsida</taxon>
        <taxon>eudicotyledons</taxon>
        <taxon>Gunneridae</taxon>
        <taxon>Pentapetalae</taxon>
        <taxon>rosids</taxon>
        <taxon>malvids</taxon>
        <taxon>Malvales</taxon>
        <taxon>Malvaceae</taxon>
        <taxon>Malvoideae</taxon>
        <taxon>Gossypium</taxon>
    </lineage>
</organism>
<protein>
    <recommendedName>
        <fullName evidence="1">DUF4283 domain-containing protein</fullName>
    </recommendedName>
</protein>
<evidence type="ECO:0000259" key="1">
    <source>
        <dbReference type="Pfam" id="PF14111"/>
    </source>
</evidence>
<dbReference type="EMBL" id="JARKNE010000006">
    <property type="protein sequence ID" value="KAK5826646.1"/>
    <property type="molecule type" value="Genomic_DNA"/>
</dbReference>
<dbReference type="InterPro" id="IPR025558">
    <property type="entry name" value="DUF4283"/>
</dbReference>
<feature type="domain" description="DUF4283" evidence="1">
    <location>
        <begin position="57"/>
        <end position="135"/>
    </location>
</feature>
<accession>A0ABR0PQQ8</accession>
<dbReference type="Proteomes" id="UP001358586">
    <property type="component" value="Chromosome 6"/>
</dbReference>
<comment type="caution">
    <text evidence="2">The sequence shown here is derived from an EMBL/GenBank/DDBJ whole genome shotgun (WGS) entry which is preliminary data.</text>
</comment>
<name>A0ABR0PQQ8_GOSAR</name>
<dbReference type="Pfam" id="PF14111">
    <property type="entry name" value="DUF4283"/>
    <property type="match status" value="1"/>
</dbReference>
<reference evidence="2 3" key="1">
    <citation type="submission" date="2023-03" db="EMBL/GenBank/DDBJ databases">
        <title>WGS of Gossypium arboreum.</title>
        <authorList>
            <person name="Yu D."/>
        </authorList>
    </citation>
    <scope>NUCLEOTIDE SEQUENCE [LARGE SCALE GENOMIC DNA]</scope>
    <source>
        <tissue evidence="2">Leaf</tissue>
    </source>
</reference>
<keyword evidence="3" id="KW-1185">Reference proteome</keyword>
<proteinExistence type="predicted"/>
<evidence type="ECO:0000313" key="2">
    <source>
        <dbReference type="EMBL" id="KAK5826646.1"/>
    </source>
</evidence>
<evidence type="ECO:0000313" key="3">
    <source>
        <dbReference type="Proteomes" id="UP001358586"/>
    </source>
</evidence>
<sequence length="145" mass="16243">MAEVQIEVTNRGKNGIAKPLAKAGLSRNTLFRAYWEEEKVATIPLGSKGPDGGVSYEHCFVGSFLTSNVINFPSMKMTLANVWHPIRGISIFDLNEGRYLFRLCHKVDVDRIEAGGPWSFNSHLLVMHRLRGRADPMVPLVTIDF</sequence>